<feature type="active site" evidence="9">
    <location>
        <position position="181"/>
    </location>
</feature>
<accession>A0A846MU44</accession>
<dbReference type="InterPro" id="IPR004107">
    <property type="entry name" value="Integrase_SAM-like_N"/>
</dbReference>
<evidence type="ECO:0000313" key="12">
    <source>
        <dbReference type="EMBL" id="NIK74852.1"/>
    </source>
</evidence>
<feature type="domain" description="Tyr recombinase" evidence="10">
    <location>
        <begin position="117"/>
        <end position="301"/>
    </location>
</feature>
<dbReference type="EMBL" id="JAASRN010000008">
    <property type="protein sequence ID" value="NIK74852.1"/>
    <property type="molecule type" value="Genomic_DNA"/>
</dbReference>
<organism evidence="12 13">
    <name type="scientific">Thermonema lapsum</name>
    <dbReference type="NCBI Taxonomy" id="28195"/>
    <lineage>
        <taxon>Bacteria</taxon>
        <taxon>Pseudomonadati</taxon>
        <taxon>Bacteroidota</taxon>
        <taxon>Cytophagia</taxon>
        <taxon>Cytophagales</taxon>
        <taxon>Thermonemataceae</taxon>
        <taxon>Thermonema</taxon>
    </lineage>
</organism>
<keyword evidence="5 9" id="KW-0229">DNA integration</keyword>
<reference evidence="12 13" key="1">
    <citation type="submission" date="2020-03" db="EMBL/GenBank/DDBJ databases">
        <title>Genomic Encyclopedia of Type Strains, Phase IV (KMG-IV): sequencing the most valuable type-strain genomes for metagenomic binning, comparative biology and taxonomic classification.</title>
        <authorList>
            <person name="Goeker M."/>
        </authorList>
    </citation>
    <scope>NUCLEOTIDE SEQUENCE [LARGE SCALE GENOMIC DNA]</scope>
    <source>
        <strain evidence="12 13">DSM 5718</strain>
    </source>
</reference>
<dbReference type="InterPro" id="IPR011010">
    <property type="entry name" value="DNA_brk_join_enz"/>
</dbReference>
<comment type="subunit">
    <text evidence="9">Forms a cyclic heterotetrameric complex composed of two molecules of XerC and two molecules of XerD.</text>
</comment>
<keyword evidence="6 9" id="KW-0238">DNA-binding</keyword>
<comment type="function">
    <text evidence="9">Site-specific tyrosine recombinase, which acts by catalyzing the cutting and rejoining of the recombining DNA molecules. The XerC-XerD complex is essential to convert dimers of the bacterial chromosome into monomers to permit their segregation at cell division. It also contributes to the segregational stability of plasmids.</text>
</comment>
<dbReference type="GO" id="GO:0006313">
    <property type="term" value="P:DNA transposition"/>
    <property type="evidence" value="ECO:0007669"/>
    <property type="project" value="UniProtKB-UniRule"/>
</dbReference>
<dbReference type="InterPro" id="IPR010998">
    <property type="entry name" value="Integrase_recombinase_N"/>
</dbReference>
<dbReference type="HAMAP" id="MF_01808">
    <property type="entry name" value="Recomb_XerC_XerD"/>
    <property type="match status" value="1"/>
</dbReference>
<dbReference type="PROSITE" id="PS51900">
    <property type="entry name" value="CB"/>
    <property type="match status" value="1"/>
</dbReference>
<dbReference type="PROSITE" id="PS51898">
    <property type="entry name" value="TYR_RECOMBINASE"/>
    <property type="match status" value="1"/>
</dbReference>
<keyword evidence="13" id="KW-1185">Reference proteome</keyword>
<evidence type="ECO:0000256" key="6">
    <source>
        <dbReference type="ARBA" id="ARBA00023125"/>
    </source>
</evidence>
<dbReference type="RefSeq" id="WP_166921029.1">
    <property type="nucleotide sequence ID" value="NZ_JAASRN010000008.1"/>
</dbReference>
<dbReference type="InterPro" id="IPR044068">
    <property type="entry name" value="CB"/>
</dbReference>
<comment type="subcellular location">
    <subcellularLocation>
        <location evidence="1 9">Cytoplasm</location>
    </subcellularLocation>
</comment>
<evidence type="ECO:0000256" key="1">
    <source>
        <dbReference type="ARBA" id="ARBA00004496"/>
    </source>
</evidence>
<evidence type="ECO:0000256" key="4">
    <source>
        <dbReference type="ARBA" id="ARBA00022829"/>
    </source>
</evidence>
<feature type="active site" evidence="9">
    <location>
        <position position="253"/>
    </location>
</feature>
<evidence type="ECO:0000256" key="5">
    <source>
        <dbReference type="ARBA" id="ARBA00022908"/>
    </source>
</evidence>
<dbReference type="Pfam" id="PF02899">
    <property type="entry name" value="Phage_int_SAM_1"/>
    <property type="match status" value="1"/>
</dbReference>
<evidence type="ECO:0000256" key="2">
    <source>
        <dbReference type="ARBA" id="ARBA00022490"/>
    </source>
</evidence>
<gene>
    <name evidence="9" type="primary">xerC</name>
    <name evidence="12" type="ORF">FHS56_002385</name>
</gene>
<dbReference type="GO" id="GO:0003677">
    <property type="term" value="F:DNA binding"/>
    <property type="evidence" value="ECO:0007669"/>
    <property type="project" value="UniProtKB-UniRule"/>
</dbReference>
<dbReference type="CDD" id="cd00798">
    <property type="entry name" value="INT_XerDC_C"/>
    <property type="match status" value="1"/>
</dbReference>
<dbReference type="PANTHER" id="PTHR30349">
    <property type="entry name" value="PHAGE INTEGRASE-RELATED"/>
    <property type="match status" value="1"/>
</dbReference>
<dbReference type="SUPFAM" id="SSF47823">
    <property type="entry name" value="lambda integrase-like, N-terminal domain"/>
    <property type="match status" value="1"/>
</dbReference>
<dbReference type="AlphaFoldDB" id="A0A846MU44"/>
<dbReference type="InterPro" id="IPR023009">
    <property type="entry name" value="Tyrosine_recombinase_XerC/XerD"/>
</dbReference>
<sequence>MTEKLAKKWDVYIERFKNYLSAERSFSAHSVQAYVRDVRKLKEYALEVLTPPADPFHLNTEQLSGFLYYLNRDQQIAERSQARILSGIKAFYRFLQLEDLIIEDPAVLLETPKLGRRLPDTLSVKEIDAILGAIDLSTDEGVRNRAMLEVLYSCGLRVSELTELKIRNIYWEIGFLKVVGKGDKERFVPIGSSARKHLQIYLDTVRRHVKETKGHEEYVFLNRWGRKLTRVYVFTLIKELAKAVGIQKKVSPHTFRHSFATHLIEGGADLRAVQEMLGHQSITTTEVYIHLDMDYLRDTVQRFHPRNHIKESTNSQPQKAND</sequence>
<comment type="similarity">
    <text evidence="9">Belongs to the 'phage' integrase family. XerC subfamily.</text>
</comment>
<dbReference type="SUPFAM" id="SSF56349">
    <property type="entry name" value="DNA breaking-rejoining enzymes"/>
    <property type="match status" value="1"/>
</dbReference>
<dbReference type="InterPro" id="IPR013762">
    <property type="entry name" value="Integrase-like_cat_sf"/>
</dbReference>
<dbReference type="GO" id="GO:0009037">
    <property type="term" value="F:tyrosine-based site-specific recombinase activity"/>
    <property type="evidence" value="ECO:0007669"/>
    <property type="project" value="UniProtKB-UniRule"/>
</dbReference>
<keyword evidence="4 9" id="KW-0159">Chromosome partition</keyword>
<dbReference type="Gene3D" id="1.10.443.10">
    <property type="entry name" value="Intergrase catalytic core"/>
    <property type="match status" value="1"/>
</dbReference>
<dbReference type="PANTHER" id="PTHR30349:SF81">
    <property type="entry name" value="TYROSINE RECOMBINASE XERC"/>
    <property type="match status" value="1"/>
</dbReference>
<feature type="active site" evidence="9">
    <location>
        <position position="157"/>
    </location>
</feature>
<feature type="active site" evidence="9">
    <location>
        <position position="256"/>
    </location>
</feature>
<evidence type="ECO:0000259" key="10">
    <source>
        <dbReference type="PROSITE" id="PS51898"/>
    </source>
</evidence>
<dbReference type="InterPro" id="IPR050090">
    <property type="entry name" value="Tyrosine_recombinase_XerCD"/>
</dbReference>
<dbReference type="Proteomes" id="UP000537126">
    <property type="component" value="Unassembled WGS sequence"/>
</dbReference>
<evidence type="ECO:0000259" key="11">
    <source>
        <dbReference type="PROSITE" id="PS51900"/>
    </source>
</evidence>
<feature type="domain" description="Core-binding (CB)" evidence="11">
    <location>
        <begin position="7"/>
        <end position="96"/>
    </location>
</feature>
<evidence type="ECO:0000256" key="8">
    <source>
        <dbReference type="ARBA" id="ARBA00023306"/>
    </source>
</evidence>
<protein>
    <recommendedName>
        <fullName evidence="9">Tyrosine recombinase XerC</fullName>
    </recommendedName>
</protein>
<dbReference type="GO" id="GO:0005737">
    <property type="term" value="C:cytoplasm"/>
    <property type="evidence" value="ECO:0007669"/>
    <property type="project" value="UniProtKB-SubCell"/>
</dbReference>
<evidence type="ECO:0000256" key="9">
    <source>
        <dbReference type="HAMAP-Rule" id="MF_01808"/>
    </source>
</evidence>
<proteinExistence type="inferred from homology"/>
<feature type="active site" description="O-(3'-phospho-DNA)-tyrosine intermediate" evidence="9">
    <location>
        <position position="288"/>
    </location>
</feature>
<keyword evidence="3 9" id="KW-0132">Cell division</keyword>
<name>A0A846MU44_9BACT</name>
<keyword evidence="7 9" id="KW-0233">DNA recombination</keyword>
<evidence type="ECO:0000256" key="7">
    <source>
        <dbReference type="ARBA" id="ARBA00023172"/>
    </source>
</evidence>
<evidence type="ECO:0000256" key="3">
    <source>
        <dbReference type="ARBA" id="ARBA00022618"/>
    </source>
</evidence>
<keyword evidence="8 9" id="KW-0131">Cell cycle</keyword>
<evidence type="ECO:0000313" key="13">
    <source>
        <dbReference type="Proteomes" id="UP000537126"/>
    </source>
</evidence>
<dbReference type="Gene3D" id="1.10.150.130">
    <property type="match status" value="1"/>
</dbReference>
<dbReference type="GO" id="GO:0051301">
    <property type="term" value="P:cell division"/>
    <property type="evidence" value="ECO:0007669"/>
    <property type="project" value="UniProtKB-KW"/>
</dbReference>
<dbReference type="GO" id="GO:0007059">
    <property type="term" value="P:chromosome segregation"/>
    <property type="evidence" value="ECO:0007669"/>
    <property type="project" value="UniProtKB-UniRule"/>
</dbReference>
<dbReference type="Pfam" id="PF00589">
    <property type="entry name" value="Phage_integrase"/>
    <property type="match status" value="1"/>
</dbReference>
<keyword evidence="2 9" id="KW-0963">Cytoplasm</keyword>
<dbReference type="NCBIfam" id="NF001399">
    <property type="entry name" value="PRK00283.1"/>
    <property type="match status" value="1"/>
</dbReference>
<feature type="active site" evidence="9">
    <location>
        <position position="279"/>
    </location>
</feature>
<dbReference type="InterPro" id="IPR002104">
    <property type="entry name" value="Integrase_catalytic"/>
</dbReference>
<comment type="caution">
    <text evidence="12">The sequence shown here is derived from an EMBL/GenBank/DDBJ whole genome shotgun (WGS) entry which is preliminary data.</text>
</comment>